<evidence type="ECO:0000256" key="1">
    <source>
        <dbReference type="PIRSR" id="PIRSR001529-1"/>
    </source>
</evidence>
<evidence type="ECO:0000313" key="2">
    <source>
        <dbReference type="EMBL" id="RWS25584.1"/>
    </source>
</evidence>
<dbReference type="PIRSF" id="PIRSF001529">
    <property type="entry name" value="Ser-tRNA-synth_IIa"/>
    <property type="match status" value="1"/>
</dbReference>
<reference evidence="2 3" key="1">
    <citation type="journal article" date="2018" name="Gigascience">
        <title>Genomes of trombidid mites reveal novel predicted allergens and laterally-transferred genes associated with secondary metabolism.</title>
        <authorList>
            <person name="Dong X."/>
            <person name="Chaisiri K."/>
            <person name="Xia D."/>
            <person name="Armstrong S.D."/>
            <person name="Fang Y."/>
            <person name="Donnelly M.J."/>
            <person name="Kadowaki T."/>
            <person name="McGarry J.W."/>
            <person name="Darby A.C."/>
            <person name="Makepeace B.L."/>
        </authorList>
    </citation>
    <scope>NUCLEOTIDE SEQUENCE [LARGE SCALE GENOMIC DNA]</scope>
    <source>
        <strain evidence="2">UoL-UT</strain>
    </source>
</reference>
<protein>
    <submittedName>
        <fullName evidence="2">Serine-tRNA ligase-like protein</fullName>
    </submittedName>
</protein>
<dbReference type="GO" id="GO:0005524">
    <property type="term" value="F:ATP binding"/>
    <property type="evidence" value="ECO:0007669"/>
    <property type="project" value="InterPro"/>
</dbReference>
<dbReference type="SUPFAM" id="SSF55681">
    <property type="entry name" value="Class II aaRS and biotin synthetases"/>
    <property type="match status" value="1"/>
</dbReference>
<proteinExistence type="predicted"/>
<organism evidence="2 3">
    <name type="scientific">Leptotrombidium deliense</name>
    <dbReference type="NCBI Taxonomy" id="299467"/>
    <lineage>
        <taxon>Eukaryota</taxon>
        <taxon>Metazoa</taxon>
        <taxon>Ecdysozoa</taxon>
        <taxon>Arthropoda</taxon>
        <taxon>Chelicerata</taxon>
        <taxon>Arachnida</taxon>
        <taxon>Acari</taxon>
        <taxon>Acariformes</taxon>
        <taxon>Trombidiformes</taxon>
        <taxon>Prostigmata</taxon>
        <taxon>Anystina</taxon>
        <taxon>Parasitengona</taxon>
        <taxon>Trombiculoidea</taxon>
        <taxon>Trombiculidae</taxon>
        <taxon>Leptotrombidium</taxon>
    </lineage>
</organism>
<dbReference type="InterPro" id="IPR002317">
    <property type="entry name" value="Ser-tRNA-ligase_type_1"/>
</dbReference>
<gene>
    <name evidence="2" type="ORF">B4U80_13061</name>
</gene>
<dbReference type="GO" id="GO:0006434">
    <property type="term" value="P:seryl-tRNA aminoacylation"/>
    <property type="evidence" value="ECO:0007669"/>
    <property type="project" value="InterPro"/>
</dbReference>
<comment type="caution">
    <text evidence="2">The sequence shown here is derived from an EMBL/GenBank/DDBJ whole genome shotgun (WGS) entry which is preliminary data.</text>
</comment>
<sequence>MMFKEMNKNVRLRRENVFSMMYLSGRYADTMKAITLPNIDLILDDLTNDEYVQFVKLKELRSNVIELKKELKCMRLTIHTKKENEENVPQAEKDAVLAFAGEVQRNAELLWDMEDKMMPFVLRLPNAMSPNVSSHDSLIVRSVPPKDNYQFNALDYRKLAYTNQTMYRLIVGRNCDYFHGKGAKIYFAIKKHFAKLLRDKGFIDFSGLDFVKSAIIEASNDVSVRNYNDDSLTIHEGFKLRKGTQRVHLTGDASFESMAAFIVKLKQMQLPTRLFSIGCQYDQSLQQLNTLHCVSVTESEHSMREMQSILDTVWNAYVDLDVPCRLINCNQKSLNANEYLKYTVEVWFPSSRVWRTVARISHYNNFVSRRLGLQDVHFIDATVADCRTLLASIMENNQLFDGSFAQPKCIQQI</sequence>
<name>A0A443SDJ1_9ACAR</name>
<dbReference type="GO" id="GO:0004828">
    <property type="term" value="F:serine-tRNA ligase activity"/>
    <property type="evidence" value="ECO:0007669"/>
    <property type="project" value="InterPro"/>
</dbReference>
<feature type="site" description="Important for serine binding" evidence="1">
    <location>
        <position position="382"/>
    </location>
</feature>
<accession>A0A443SDJ1</accession>
<dbReference type="PANTHER" id="PTHR11778">
    <property type="entry name" value="SERYL-TRNA SYNTHETASE"/>
    <property type="match status" value="1"/>
</dbReference>
<dbReference type="Proteomes" id="UP000288716">
    <property type="component" value="Unassembled WGS sequence"/>
</dbReference>
<dbReference type="STRING" id="299467.A0A443SDJ1"/>
<dbReference type="VEuPathDB" id="VectorBase:LDEU006458"/>
<dbReference type="OrthoDB" id="24683at2759"/>
<keyword evidence="2" id="KW-0436">Ligase</keyword>
<keyword evidence="3" id="KW-1185">Reference proteome</keyword>
<dbReference type="AlphaFoldDB" id="A0A443SDJ1"/>
<dbReference type="InterPro" id="IPR045864">
    <property type="entry name" value="aa-tRNA-synth_II/BPL/LPL"/>
</dbReference>
<dbReference type="EMBL" id="NCKV01003553">
    <property type="protein sequence ID" value="RWS25584.1"/>
    <property type="molecule type" value="Genomic_DNA"/>
</dbReference>
<evidence type="ECO:0000313" key="3">
    <source>
        <dbReference type="Proteomes" id="UP000288716"/>
    </source>
</evidence>
<dbReference type="Gene3D" id="3.30.930.10">
    <property type="entry name" value="Bira Bifunctional Protein, Domain 2"/>
    <property type="match status" value="1"/>
</dbReference>